<accession>A0A2U2HM81</accession>
<proteinExistence type="predicted"/>
<reference evidence="1 2" key="1">
    <citation type="submission" date="2018-04" db="EMBL/GenBank/DDBJ databases">
        <title>Massilia violaceinigra sp. nov., a novel purple-pigmented bacterium isolated from Tianshan glacier, Xinjiang, China.</title>
        <authorList>
            <person name="Wang H."/>
        </authorList>
    </citation>
    <scope>NUCLEOTIDE SEQUENCE [LARGE SCALE GENOMIC DNA]</scope>
    <source>
        <strain evidence="1 2">B448-2</strain>
    </source>
</reference>
<evidence type="ECO:0000313" key="1">
    <source>
        <dbReference type="EMBL" id="PWF48542.1"/>
    </source>
</evidence>
<dbReference type="AlphaFoldDB" id="A0A2U2HM81"/>
<sequence length="182" mass="20886">MKTDLELQLTNAEGEASTAFLDNAYKEYLHDPKAIEDVIQRYTVSYLAITKDEVRIDRARIVPIIKDRQWLSEITQSLRDRGAKEPLENAFEEFNERLVIVYAEDSPTNIRYLTWKHLEEIGVSRTQVRALAVSNLKKILPKIEIHKGPVLSMVTAGGDFEACLLLVNELWTVHFKLTETSL</sequence>
<keyword evidence="2" id="KW-1185">Reference proteome</keyword>
<gene>
    <name evidence="1" type="ORF">C7C56_011300</name>
</gene>
<organism evidence="1 2">
    <name type="scientific">Massilia glaciei</name>
    <dbReference type="NCBI Taxonomy" id="1524097"/>
    <lineage>
        <taxon>Bacteria</taxon>
        <taxon>Pseudomonadati</taxon>
        <taxon>Pseudomonadota</taxon>
        <taxon>Betaproteobacteria</taxon>
        <taxon>Burkholderiales</taxon>
        <taxon>Oxalobacteraceae</taxon>
        <taxon>Telluria group</taxon>
        <taxon>Massilia</taxon>
    </lineage>
</organism>
<dbReference type="Proteomes" id="UP000241421">
    <property type="component" value="Unassembled WGS sequence"/>
</dbReference>
<protein>
    <submittedName>
        <fullName evidence="1">Uncharacterized protein</fullName>
    </submittedName>
</protein>
<comment type="caution">
    <text evidence="1">The sequence shown here is derived from an EMBL/GenBank/DDBJ whole genome shotgun (WGS) entry which is preliminary data.</text>
</comment>
<evidence type="ECO:0000313" key="2">
    <source>
        <dbReference type="Proteomes" id="UP000241421"/>
    </source>
</evidence>
<name>A0A2U2HM81_9BURK</name>
<dbReference type="EMBL" id="PXWF02000182">
    <property type="protein sequence ID" value="PWF48542.1"/>
    <property type="molecule type" value="Genomic_DNA"/>
</dbReference>